<feature type="compositionally biased region" description="Low complexity" evidence="1">
    <location>
        <begin position="109"/>
        <end position="125"/>
    </location>
</feature>
<dbReference type="EMBL" id="CAXAMM010040252">
    <property type="protein sequence ID" value="CAK9092096.1"/>
    <property type="molecule type" value="Genomic_DNA"/>
</dbReference>
<feature type="compositionally biased region" description="Basic and acidic residues" evidence="1">
    <location>
        <begin position="213"/>
        <end position="225"/>
    </location>
</feature>
<accession>A0ABP0QYR4</accession>
<evidence type="ECO:0000313" key="2">
    <source>
        <dbReference type="EMBL" id="CAK9092096.1"/>
    </source>
</evidence>
<sequence length="458" mass="50486">MAEHSGARGTAANAAATANVGGVWGCFQGLASLVRTRSPELLGDQLQHLPAPEVFSTVLDFLPASALATLSISSSWCRRFADAEEVWRQACVKTWATKQHSARMRTWLSESARSSPTPGSSSSSSDSEDTWKARYIFALKDRHRCRILPEELCWDAARDEGGRPLPRRWHLKMHLGRWVDKEVIFSPGGGTFSDFDFRVLNFRVFQEIPWRPHPGEGPDREERGLSDLGEEDEESREEEGSQEDLHVNSESDDGQMSQATNPPPEMDDELQDSDSSHVDMHESEHSHSSVSSIPVLSTPMMEMDALSFRTLERGAGLGRRTRLVASEAAAAAAGLVDGASENGGDGETGDGRRRDLPRPRFLRTLRPPPPPLLHFGRRFADGPFLMPLPLPLAAVPLPTPPVVPRRRHASGCCLLEVPSLPFLLRVGRTPDWGWSLTPVVEGSREQETIAEERPCGLS</sequence>
<dbReference type="Gene3D" id="1.20.1280.50">
    <property type="match status" value="1"/>
</dbReference>
<comment type="caution">
    <text evidence="2">The sequence shown here is derived from an EMBL/GenBank/DDBJ whole genome shotgun (WGS) entry which is preliminary data.</text>
</comment>
<proteinExistence type="predicted"/>
<evidence type="ECO:0008006" key="4">
    <source>
        <dbReference type="Google" id="ProtNLM"/>
    </source>
</evidence>
<dbReference type="InterPro" id="IPR036047">
    <property type="entry name" value="F-box-like_dom_sf"/>
</dbReference>
<feature type="compositionally biased region" description="Basic and acidic residues" evidence="1">
    <location>
        <begin position="274"/>
        <end position="287"/>
    </location>
</feature>
<evidence type="ECO:0000313" key="3">
    <source>
        <dbReference type="Proteomes" id="UP001642464"/>
    </source>
</evidence>
<feature type="region of interest" description="Disordered" evidence="1">
    <location>
        <begin position="209"/>
        <end position="295"/>
    </location>
</feature>
<reference evidence="2 3" key="1">
    <citation type="submission" date="2024-02" db="EMBL/GenBank/DDBJ databases">
        <authorList>
            <person name="Chen Y."/>
            <person name="Shah S."/>
            <person name="Dougan E. K."/>
            <person name="Thang M."/>
            <person name="Chan C."/>
        </authorList>
    </citation>
    <scope>NUCLEOTIDE SEQUENCE [LARGE SCALE GENOMIC DNA]</scope>
</reference>
<dbReference type="Proteomes" id="UP001642464">
    <property type="component" value="Unassembled WGS sequence"/>
</dbReference>
<keyword evidence="3" id="KW-1185">Reference proteome</keyword>
<feature type="region of interest" description="Disordered" evidence="1">
    <location>
        <begin position="107"/>
        <end position="127"/>
    </location>
</feature>
<organism evidence="2 3">
    <name type="scientific">Durusdinium trenchii</name>
    <dbReference type="NCBI Taxonomy" id="1381693"/>
    <lineage>
        <taxon>Eukaryota</taxon>
        <taxon>Sar</taxon>
        <taxon>Alveolata</taxon>
        <taxon>Dinophyceae</taxon>
        <taxon>Suessiales</taxon>
        <taxon>Symbiodiniaceae</taxon>
        <taxon>Durusdinium</taxon>
    </lineage>
</organism>
<feature type="compositionally biased region" description="Acidic residues" evidence="1">
    <location>
        <begin position="228"/>
        <end position="242"/>
    </location>
</feature>
<evidence type="ECO:0000256" key="1">
    <source>
        <dbReference type="SAM" id="MobiDB-lite"/>
    </source>
</evidence>
<feature type="region of interest" description="Disordered" evidence="1">
    <location>
        <begin position="336"/>
        <end position="367"/>
    </location>
</feature>
<feature type="compositionally biased region" description="Basic and acidic residues" evidence="1">
    <location>
        <begin position="349"/>
        <end position="358"/>
    </location>
</feature>
<dbReference type="SUPFAM" id="SSF81383">
    <property type="entry name" value="F-box domain"/>
    <property type="match status" value="1"/>
</dbReference>
<gene>
    <name evidence="2" type="ORF">SCF082_LOCUS43352</name>
</gene>
<name>A0ABP0QYR4_9DINO</name>
<protein>
    <recommendedName>
        <fullName evidence="4">F-box domain-containing protein</fullName>
    </recommendedName>
</protein>